<evidence type="ECO:0000313" key="3">
    <source>
        <dbReference type="Proteomes" id="UP000823388"/>
    </source>
</evidence>
<proteinExistence type="predicted"/>
<name>A0A8T0Q8F2_PANVG</name>
<sequence length="69" mass="7522">MVTRWSQKSPGLKILWIWTLGTAAIVVGGVVRMRVNDVQKLLREEEEAAAAAAAAATSASRERVLKDDE</sequence>
<dbReference type="Proteomes" id="UP000823388">
    <property type="component" value="Chromosome 7N"/>
</dbReference>
<accession>A0A8T0Q8F2</accession>
<keyword evidence="1" id="KW-1133">Transmembrane helix</keyword>
<evidence type="ECO:0000256" key="1">
    <source>
        <dbReference type="SAM" id="Phobius"/>
    </source>
</evidence>
<dbReference type="EMBL" id="CM029050">
    <property type="protein sequence ID" value="KAG2569488.1"/>
    <property type="molecule type" value="Genomic_DNA"/>
</dbReference>
<keyword evidence="3" id="KW-1185">Reference proteome</keyword>
<protein>
    <submittedName>
        <fullName evidence="2">Uncharacterized protein</fullName>
    </submittedName>
</protein>
<comment type="caution">
    <text evidence="2">The sequence shown here is derived from an EMBL/GenBank/DDBJ whole genome shotgun (WGS) entry which is preliminary data.</text>
</comment>
<gene>
    <name evidence="2" type="ORF">PVAP13_7NG423900</name>
</gene>
<feature type="transmembrane region" description="Helical" evidence="1">
    <location>
        <begin position="15"/>
        <end position="33"/>
    </location>
</feature>
<organism evidence="2 3">
    <name type="scientific">Panicum virgatum</name>
    <name type="common">Blackwell switchgrass</name>
    <dbReference type="NCBI Taxonomy" id="38727"/>
    <lineage>
        <taxon>Eukaryota</taxon>
        <taxon>Viridiplantae</taxon>
        <taxon>Streptophyta</taxon>
        <taxon>Embryophyta</taxon>
        <taxon>Tracheophyta</taxon>
        <taxon>Spermatophyta</taxon>
        <taxon>Magnoliopsida</taxon>
        <taxon>Liliopsida</taxon>
        <taxon>Poales</taxon>
        <taxon>Poaceae</taxon>
        <taxon>PACMAD clade</taxon>
        <taxon>Panicoideae</taxon>
        <taxon>Panicodae</taxon>
        <taxon>Paniceae</taxon>
        <taxon>Panicinae</taxon>
        <taxon>Panicum</taxon>
        <taxon>Panicum sect. Hiantes</taxon>
    </lineage>
</organism>
<keyword evidence="1" id="KW-0472">Membrane</keyword>
<dbReference type="AlphaFoldDB" id="A0A8T0Q8F2"/>
<reference evidence="2" key="1">
    <citation type="submission" date="2020-05" db="EMBL/GenBank/DDBJ databases">
        <title>WGS assembly of Panicum virgatum.</title>
        <authorList>
            <person name="Lovell J.T."/>
            <person name="Jenkins J."/>
            <person name="Shu S."/>
            <person name="Juenger T.E."/>
            <person name="Schmutz J."/>
        </authorList>
    </citation>
    <scope>NUCLEOTIDE SEQUENCE</scope>
    <source>
        <strain evidence="2">AP13</strain>
    </source>
</reference>
<keyword evidence="1" id="KW-0812">Transmembrane</keyword>
<evidence type="ECO:0000313" key="2">
    <source>
        <dbReference type="EMBL" id="KAG2569488.1"/>
    </source>
</evidence>